<proteinExistence type="predicted"/>
<feature type="transmembrane region" description="Helical" evidence="1">
    <location>
        <begin position="287"/>
        <end position="304"/>
    </location>
</feature>
<dbReference type="AlphaFoldDB" id="A0A7Z7AU72"/>
<keyword evidence="1" id="KW-0812">Transmembrane</keyword>
<feature type="transmembrane region" description="Helical" evidence="1">
    <location>
        <begin position="129"/>
        <end position="148"/>
    </location>
</feature>
<evidence type="ECO:0008006" key="4">
    <source>
        <dbReference type="Google" id="ProtNLM"/>
    </source>
</evidence>
<feature type="transmembrane region" description="Helical" evidence="1">
    <location>
        <begin position="310"/>
        <end position="329"/>
    </location>
</feature>
<organism evidence="2 3">
    <name type="scientific">Methanolobus vulcani</name>
    <dbReference type="NCBI Taxonomy" id="38026"/>
    <lineage>
        <taxon>Archaea</taxon>
        <taxon>Methanobacteriati</taxon>
        <taxon>Methanobacteriota</taxon>
        <taxon>Stenosarchaea group</taxon>
        <taxon>Methanomicrobia</taxon>
        <taxon>Methanosarcinales</taxon>
        <taxon>Methanosarcinaceae</taxon>
        <taxon>Methanolobus</taxon>
    </lineage>
</organism>
<feature type="transmembrane region" description="Helical" evidence="1">
    <location>
        <begin position="179"/>
        <end position="207"/>
    </location>
</feature>
<evidence type="ECO:0000256" key="1">
    <source>
        <dbReference type="SAM" id="Phobius"/>
    </source>
</evidence>
<name>A0A7Z7AU72_9EURY</name>
<feature type="transmembrane region" description="Helical" evidence="1">
    <location>
        <begin position="341"/>
        <end position="358"/>
    </location>
</feature>
<accession>A0A7Z7AU72</accession>
<dbReference type="Proteomes" id="UP000199259">
    <property type="component" value="Unassembled WGS sequence"/>
</dbReference>
<evidence type="ECO:0000313" key="3">
    <source>
        <dbReference type="Proteomes" id="UP000199259"/>
    </source>
</evidence>
<gene>
    <name evidence="2" type="ORF">SAMN04488589_0105</name>
</gene>
<sequence>MFQLKTLKMNVTKIILLSLLVILNIILRIPSIPHEKGGGDSFFIHALSNSLSYFGEANWWVNWLSSLGLYPYSYASSVPFALSATTQLFGFVGINSEKAVLIFSLIFGVFSVFTSFIFAGILFKKFLPKFIMAFFFSLSQGIMIFSTWELSARGPFMIFLPLFLFILLKEMPYTKKVPLFAFIFLFMAFTHHYFYFLLPISVIYLVLKIIYGSSQLKAYLKYLDYLFPIILLVAITFPFFTRTLITAGSRYSWIINVVVINLRYIGPIFIFIISGVLYSLLNMKKTFSEYFMLLAFLMLLPFSYSQTYGIYIILCFSIYFISVGFYNLFLVKNPHISHLKLLFIIFLLISFVSFSSFYNHTRTGSSQDYWYMQDSTYQSSVWTNQHISDGLRGFGNSGETWKLLASSDAHPILPTGGAVILAYKLINGTELPVIKISPTSSSYYFDGPYVLEQGNDIWGLFNWLLERVNIDGGNEMAIIDRFNLTYFVEDTHNYEPLVASISSSKDKVYSNGRIQLWLL</sequence>
<comment type="caution">
    <text evidence="2">The sequence shown here is derived from an EMBL/GenBank/DDBJ whole genome shotgun (WGS) entry which is preliminary data.</text>
</comment>
<feature type="transmembrane region" description="Helical" evidence="1">
    <location>
        <begin position="155"/>
        <end position="173"/>
    </location>
</feature>
<reference evidence="2 3" key="1">
    <citation type="submission" date="2016-10" db="EMBL/GenBank/DDBJ databases">
        <authorList>
            <person name="Varghese N."/>
            <person name="Submissions S."/>
        </authorList>
    </citation>
    <scope>NUCLEOTIDE SEQUENCE [LARGE SCALE GENOMIC DNA]</scope>
    <source>
        <strain evidence="2 3">PL 12/M</strain>
    </source>
</reference>
<keyword evidence="1" id="KW-1133">Transmembrane helix</keyword>
<dbReference type="EMBL" id="FNCA01000001">
    <property type="protein sequence ID" value="SDF24614.1"/>
    <property type="molecule type" value="Genomic_DNA"/>
</dbReference>
<protein>
    <recommendedName>
        <fullName evidence="4">Dolichyl-phosphate-mannose-protein mannosyltransferase</fullName>
    </recommendedName>
</protein>
<evidence type="ECO:0000313" key="2">
    <source>
        <dbReference type="EMBL" id="SDF24614.1"/>
    </source>
</evidence>
<feature type="transmembrane region" description="Helical" evidence="1">
    <location>
        <begin position="253"/>
        <end position="280"/>
    </location>
</feature>
<feature type="transmembrane region" description="Helical" evidence="1">
    <location>
        <begin position="219"/>
        <end position="241"/>
    </location>
</feature>
<feature type="transmembrane region" description="Helical" evidence="1">
    <location>
        <begin position="99"/>
        <end position="123"/>
    </location>
</feature>
<feature type="transmembrane region" description="Helical" evidence="1">
    <location>
        <begin position="72"/>
        <end position="92"/>
    </location>
</feature>
<keyword evidence="1" id="KW-0472">Membrane</keyword>
<keyword evidence="3" id="KW-1185">Reference proteome</keyword>